<sequence length="167" mass="19710">MSLALHELLLCCRQLETDKATERRKEIDKFRRLLRDKETIQQLDRNSDNRHTKQLNWDTVFRFLQKYIYKEIESLKSAKANVSQSTHAARHKKMQDISSLVKYFIRCANKRAPRLKCTELLLHVSDTIKDPTTCAAYGADYSSILLKDILTVRKYWCEITAKQWEGE</sequence>
<name>A0A2G9RRT5_AQUCT</name>
<keyword evidence="3" id="KW-1185">Reference proteome</keyword>
<proteinExistence type="predicted"/>
<gene>
    <name evidence="2" type="ORF">AB205_0216240</name>
</gene>
<evidence type="ECO:0000259" key="1">
    <source>
        <dbReference type="SMART" id="SM01342"/>
    </source>
</evidence>
<accession>A0A2G9RRT5</accession>
<feature type="domain" description="Telomere-length maintenance and DNA damage repair" evidence="1">
    <location>
        <begin position="1"/>
        <end position="166"/>
    </location>
</feature>
<dbReference type="InterPro" id="IPR038980">
    <property type="entry name" value="ATM_plant"/>
</dbReference>
<dbReference type="SMART" id="SM01342">
    <property type="entry name" value="TAN"/>
    <property type="match status" value="1"/>
</dbReference>
<dbReference type="AlphaFoldDB" id="A0A2G9RRT5"/>
<protein>
    <recommendedName>
        <fullName evidence="1">Telomere-length maintenance and DNA damage repair domain-containing protein</fullName>
    </recommendedName>
</protein>
<dbReference type="EMBL" id="KV936083">
    <property type="protein sequence ID" value="PIO30628.1"/>
    <property type="molecule type" value="Genomic_DNA"/>
</dbReference>
<dbReference type="Pfam" id="PF11640">
    <property type="entry name" value="TAN"/>
    <property type="match status" value="1"/>
</dbReference>
<dbReference type="Proteomes" id="UP000228934">
    <property type="component" value="Unassembled WGS sequence"/>
</dbReference>
<dbReference type="GO" id="GO:0006974">
    <property type="term" value="P:DNA damage response"/>
    <property type="evidence" value="ECO:0007669"/>
    <property type="project" value="InterPro"/>
</dbReference>
<dbReference type="OrthoDB" id="381190at2759"/>
<dbReference type="GO" id="GO:0004674">
    <property type="term" value="F:protein serine/threonine kinase activity"/>
    <property type="evidence" value="ECO:0007669"/>
    <property type="project" value="InterPro"/>
</dbReference>
<dbReference type="PANTHER" id="PTHR37079">
    <property type="entry name" value="SERINE/THREONINE-PROTEIN KINASE ATM"/>
    <property type="match status" value="1"/>
</dbReference>
<organism evidence="2 3">
    <name type="scientific">Aquarana catesbeiana</name>
    <name type="common">American bullfrog</name>
    <name type="synonym">Rana catesbeiana</name>
    <dbReference type="NCBI Taxonomy" id="8400"/>
    <lineage>
        <taxon>Eukaryota</taxon>
        <taxon>Metazoa</taxon>
        <taxon>Chordata</taxon>
        <taxon>Craniata</taxon>
        <taxon>Vertebrata</taxon>
        <taxon>Euteleostomi</taxon>
        <taxon>Amphibia</taxon>
        <taxon>Batrachia</taxon>
        <taxon>Anura</taxon>
        <taxon>Neobatrachia</taxon>
        <taxon>Ranoidea</taxon>
        <taxon>Ranidae</taxon>
        <taxon>Aquarana</taxon>
    </lineage>
</organism>
<reference evidence="3" key="1">
    <citation type="journal article" date="2017" name="Nat. Commun.">
        <title>The North American bullfrog draft genome provides insight into hormonal regulation of long noncoding RNA.</title>
        <authorList>
            <person name="Hammond S.A."/>
            <person name="Warren R.L."/>
            <person name="Vandervalk B.P."/>
            <person name="Kucuk E."/>
            <person name="Khan H."/>
            <person name="Gibb E.A."/>
            <person name="Pandoh P."/>
            <person name="Kirk H."/>
            <person name="Zhao Y."/>
            <person name="Jones M."/>
            <person name="Mungall A.J."/>
            <person name="Coope R."/>
            <person name="Pleasance S."/>
            <person name="Moore R.A."/>
            <person name="Holt R.A."/>
            <person name="Round J.M."/>
            <person name="Ohora S."/>
            <person name="Walle B.V."/>
            <person name="Veldhoen N."/>
            <person name="Helbing C.C."/>
            <person name="Birol I."/>
        </authorList>
    </citation>
    <scope>NUCLEOTIDE SEQUENCE [LARGE SCALE GENOMIC DNA]</scope>
</reference>
<dbReference type="PANTHER" id="PTHR37079:SF4">
    <property type="entry name" value="SERINE_THREONINE-PROTEIN KINASE ATM"/>
    <property type="match status" value="1"/>
</dbReference>
<dbReference type="InterPro" id="IPR021668">
    <property type="entry name" value="TAN"/>
</dbReference>
<evidence type="ECO:0000313" key="3">
    <source>
        <dbReference type="Proteomes" id="UP000228934"/>
    </source>
</evidence>
<evidence type="ECO:0000313" key="2">
    <source>
        <dbReference type="EMBL" id="PIO30628.1"/>
    </source>
</evidence>
<feature type="non-terminal residue" evidence="2">
    <location>
        <position position="167"/>
    </location>
</feature>